<name>H8KZ42_FRAAD</name>
<reference evidence="7" key="1">
    <citation type="submission" date="2012-02" db="EMBL/GenBank/DDBJ databases">
        <title>The complete genome of Frateuria aurantia DSM 6220.</title>
        <authorList>
            <consortium name="US DOE Joint Genome Institute (JGI-PGF)"/>
            <person name="Lucas S."/>
            <person name="Copeland A."/>
            <person name="Lapidus A."/>
            <person name="Glavina del Rio T."/>
            <person name="Dalin E."/>
            <person name="Tice H."/>
            <person name="Bruce D."/>
            <person name="Goodwin L."/>
            <person name="Pitluck S."/>
            <person name="Peters L."/>
            <person name="Ovchinnikova G."/>
            <person name="Teshima H."/>
            <person name="Kyrpides N."/>
            <person name="Mavromatis K."/>
            <person name="Ivanova N."/>
            <person name="Brettin T."/>
            <person name="Detter J.C."/>
            <person name="Han C."/>
            <person name="Larimer F."/>
            <person name="Land M."/>
            <person name="Hauser L."/>
            <person name="Markowitz V."/>
            <person name="Cheng J.-F."/>
            <person name="Hugenholtz P."/>
            <person name="Woyke T."/>
            <person name="Wu D."/>
            <person name="Brambilla E."/>
            <person name="Klenk H.-P."/>
            <person name="Eisen J.A."/>
        </authorList>
    </citation>
    <scope>NUCLEOTIDE SEQUENCE</scope>
    <source>
        <strain evidence="7">DSM 6220</strain>
    </source>
</reference>
<dbReference type="PIRSF" id="PIRSF000538">
    <property type="entry name" value="GlpK"/>
    <property type="match status" value="1"/>
</dbReference>
<keyword evidence="8" id="KW-1185">Reference proteome</keyword>
<dbReference type="GO" id="GO:0005975">
    <property type="term" value="P:carbohydrate metabolic process"/>
    <property type="evidence" value="ECO:0007669"/>
    <property type="project" value="InterPro"/>
</dbReference>
<dbReference type="GO" id="GO:0016773">
    <property type="term" value="F:phosphotransferase activity, alcohol group as acceptor"/>
    <property type="evidence" value="ECO:0007669"/>
    <property type="project" value="InterPro"/>
</dbReference>
<evidence type="ECO:0000256" key="4">
    <source>
        <dbReference type="RuleBase" id="RU003733"/>
    </source>
</evidence>
<dbReference type="GO" id="GO:0016301">
    <property type="term" value="F:kinase activity"/>
    <property type="evidence" value="ECO:0007669"/>
    <property type="project" value="UniProtKB-KW"/>
</dbReference>
<dbReference type="CDD" id="cd07804">
    <property type="entry name" value="ASKHA_NBD_FGGY_RrXK-like"/>
    <property type="match status" value="1"/>
</dbReference>
<keyword evidence="3 4" id="KW-0418">Kinase</keyword>
<accession>H8KZ42</accession>
<dbReference type="STRING" id="767434.Fraau_0022"/>
<dbReference type="InterPro" id="IPR018483">
    <property type="entry name" value="Carb_kinase_FGGY_CS"/>
</dbReference>
<dbReference type="SUPFAM" id="SSF53067">
    <property type="entry name" value="Actin-like ATPase domain"/>
    <property type="match status" value="2"/>
</dbReference>
<dbReference type="PANTHER" id="PTHR43095:SF5">
    <property type="entry name" value="XYLULOSE KINASE"/>
    <property type="match status" value="1"/>
</dbReference>
<keyword evidence="2 4" id="KW-0808">Transferase</keyword>
<dbReference type="PANTHER" id="PTHR43095">
    <property type="entry name" value="SUGAR KINASE"/>
    <property type="match status" value="1"/>
</dbReference>
<dbReference type="KEGG" id="fau:Fraau_0022"/>
<feature type="domain" description="Carbohydrate kinase FGGY C-terminal" evidence="6">
    <location>
        <begin position="262"/>
        <end position="455"/>
    </location>
</feature>
<dbReference type="HOGENOM" id="CLU_009281_3_3_6"/>
<dbReference type="AlphaFoldDB" id="H8KZ42"/>
<dbReference type="InterPro" id="IPR018484">
    <property type="entry name" value="FGGY_N"/>
</dbReference>
<protein>
    <submittedName>
        <fullName evidence="7">Pentulose/hexulose kinase</fullName>
    </submittedName>
</protein>
<sequence length="513" mass="55993">MSHFLGIDIGTQSTKAVLVDASGKLRSSASKSYEVDRPAPLHAEQWPEVWWQAVGHCIAACLAEIDEETRADIRGLCISSLYGGSGIPVDADMQPLHPCLIWQDRRAEAEAEWVRQHIGLDRLQAITGNGIDSYYGFTKILWLQRHRPDVWARTRYLLPPNSYIAWCLTGEVAIDHSSAGNIGGIYAIHARTWSQELLDAMDIPVDKLPGRLIDSTAVAGHLQTELAETLGLPEGLPIHIGGVDAAIATFAAGVTRPGQHVAMLGTSMCWGYIDDSDQAPQGLVSFPYVLDGRRYLYRFGGALTAGGAVSWFRDRFYRPEHPELSEAELHQRMEAEAAATPPTADGLLFLPYLMGERSPVWDARASAAFVGLGLQHGRGHLYRAVLEGVAMALRHNIDAGTGPDVHLDERLIVVGGGAHSDLWMQIIADVTQRDVYTIAEQVEAALGAALLAGIGAGEVSAEAIHGGWIHLQRRASPQTAHASRYQALFELYRELYPVLRPLQHRLQKLGGAN</sequence>
<dbReference type="Gene3D" id="3.30.420.40">
    <property type="match status" value="2"/>
</dbReference>
<dbReference type="InterPro" id="IPR018485">
    <property type="entry name" value="FGGY_C"/>
</dbReference>
<evidence type="ECO:0000256" key="3">
    <source>
        <dbReference type="ARBA" id="ARBA00022777"/>
    </source>
</evidence>
<evidence type="ECO:0000256" key="2">
    <source>
        <dbReference type="ARBA" id="ARBA00022679"/>
    </source>
</evidence>
<dbReference type="OrthoDB" id="9805576at2"/>
<dbReference type="InterPro" id="IPR043129">
    <property type="entry name" value="ATPase_NBD"/>
</dbReference>
<evidence type="ECO:0000259" key="5">
    <source>
        <dbReference type="Pfam" id="PF00370"/>
    </source>
</evidence>
<dbReference type="eggNOG" id="COG1070">
    <property type="taxonomic scope" value="Bacteria"/>
</dbReference>
<dbReference type="RefSeq" id="WP_014401539.1">
    <property type="nucleotide sequence ID" value="NC_017033.1"/>
</dbReference>
<evidence type="ECO:0000259" key="6">
    <source>
        <dbReference type="Pfam" id="PF02782"/>
    </source>
</evidence>
<dbReference type="InterPro" id="IPR050406">
    <property type="entry name" value="FGGY_Carb_Kinase"/>
</dbReference>
<evidence type="ECO:0000313" key="7">
    <source>
        <dbReference type="EMBL" id="AFC84533.1"/>
    </source>
</evidence>
<dbReference type="PROSITE" id="PS00445">
    <property type="entry name" value="FGGY_KINASES_2"/>
    <property type="match status" value="1"/>
</dbReference>
<proteinExistence type="inferred from homology"/>
<dbReference type="Proteomes" id="UP000005234">
    <property type="component" value="Chromosome"/>
</dbReference>
<organism evidence="7 8">
    <name type="scientific">Frateuria aurantia (strain ATCC 33424 / DSM 6220 / KCTC 2777 / LMG 1558 / NBRC 3245 / NCIMB 13370)</name>
    <name type="common">Acetobacter aurantius</name>
    <dbReference type="NCBI Taxonomy" id="767434"/>
    <lineage>
        <taxon>Bacteria</taxon>
        <taxon>Pseudomonadati</taxon>
        <taxon>Pseudomonadota</taxon>
        <taxon>Gammaproteobacteria</taxon>
        <taxon>Lysobacterales</taxon>
        <taxon>Rhodanobacteraceae</taxon>
        <taxon>Frateuria</taxon>
    </lineage>
</organism>
<dbReference type="Pfam" id="PF02782">
    <property type="entry name" value="FGGY_C"/>
    <property type="match status" value="1"/>
</dbReference>
<dbReference type="InterPro" id="IPR000577">
    <property type="entry name" value="Carb_kinase_FGGY"/>
</dbReference>
<gene>
    <name evidence="7" type="ordered locus">Fraau_0022</name>
</gene>
<comment type="similarity">
    <text evidence="1 4">Belongs to the FGGY kinase family.</text>
</comment>
<dbReference type="EMBL" id="CP003350">
    <property type="protein sequence ID" value="AFC84533.1"/>
    <property type="molecule type" value="Genomic_DNA"/>
</dbReference>
<evidence type="ECO:0000256" key="1">
    <source>
        <dbReference type="ARBA" id="ARBA00009156"/>
    </source>
</evidence>
<dbReference type="Pfam" id="PF00370">
    <property type="entry name" value="FGGY_N"/>
    <property type="match status" value="1"/>
</dbReference>
<feature type="domain" description="Carbohydrate kinase FGGY N-terminal" evidence="5">
    <location>
        <begin position="4"/>
        <end position="250"/>
    </location>
</feature>
<evidence type="ECO:0000313" key="8">
    <source>
        <dbReference type="Proteomes" id="UP000005234"/>
    </source>
</evidence>